<organism evidence="1 2">
    <name type="scientific">Staurois parvus</name>
    <dbReference type="NCBI Taxonomy" id="386267"/>
    <lineage>
        <taxon>Eukaryota</taxon>
        <taxon>Metazoa</taxon>
        <taxon>Chordata</taxon>
        <taxon>Craniata</taxon>
        <taxon>Vertebrata</taxon>
        <taxon>Euteleostomi</taxon>
        <taxon>Amphibia</taxon>
        <taxon>Batrachia</taxon>
        <taxon>Anura</taxon>
        <taxon>Neobatrachia</taxon>
        <taxon>Ranoidea</taxon>
        <taxon>Ranidae</taxon>
        <taxon>Staurois</taxon>
    </lineage>
</organism>
<proteinExistence type="predicted"/>
<evidence type="ECO:0000313" key="1">
    <source>
        <dbReference type="EMBL" id="CAI9564885.1"/>
    </source>
</evidence>
<accession>A0ABN9CYS7</accession>
<protein>
    <submittedName>
        <fullName evidence="1">Uncharacterized protein</fullName>
    </submittedName>
</protein>
<name>A0ABN9CYS7_9NEOB</name>
<dbReference type="Proteomes" id="UP001162483">
    <property type="component" value="Unassembled WGS sequence"/>
</dbReference>
<sequence>IRSSWTLHSLYPVSPDPAFTISTLPGPPNDPNNLRPISLLPFTSKLLECLVYTGLCSHLMTTTSSTPYSPASVPYTPPKLPYSNSPTIC</sequence>
<comment type="caution">
    <text evidence="1">The sequence shown here is derived from an EMBL/GenBank/DDBJ whole genome shotgun (WGS) entry which is preliminary data.</text>
</comment>
<gene>
    <name evidence="1" type="ORF">SPARVUS_LOCUS5999940</name>
</gene>
<dbReference type="EMBL" id="CATNWA010013310">
    <property type="protein sequence ID" value="CAI9564885.1"/>
    <property type="molecule type" value="Genomic_DNA"/>
</dbReference>
<evidence type="ECO:0000313" key="2">
    <source>
        <dbReference type="Proteomes" id="UP001162483"/>
    </source>
</evidence>
<feature type="non-terminal residue" evidence="1">
    <location>
        <position position="1"/>
    </location>
</feature>
<keyword evidence="2" id="KW-1185">Reference proteome</keyword>
<feature type="non-terminal residue" evidence="1">
    <location>
        <position position="89"/>
    </location>
</feature>
<reference evidence="1" key="1">
    <citation type="submission" date="2023-05" db="EMBL/GenBank/DDBJ databases">
        <authorList>
            <person name="Stuckert A."/>
        </authorList>
    </citation>
    <scope>NUCLEOTIDE SEQUENCE</scope>
</reference>